<comment type="caution">
    <text evidence="2">The sequence shown here is derived from an EMBL/GenBank/DDBJ whole genome shotgun (WGS) entry which is preliminary data.</text>
</comment>
<name>A0A9P1IG51_9PELO</name>
<reference evidence="2" key="1">
    <citation type="submission" date="2022-11" db="EMBL/GenBank/DDBJ databases">
        <authorList>
            <person name="Kikuchi T."/>
        </authorList>
    </citation>
    <scope>NUCLEOTIDE SEQUENCE</scope>
    <source>
        <strain evidence="2">PS1010</strain>
    </source>
</reference>
<evidence type="ECO:0008006" key="4">
    <source>
        <dbReference type="Google" id="ProtNLM"/>
    </source>
</evidence>
<organism evidence="2 3">
    <name type="scientific">Caenorhabditis angaria</name>
    <dbReference type="NCBI Taxonomy" id="860376"/>
    <lineage>
        <taxon>Eukaryota</taxon>
        <taxon>Metazoa</taxon>
        <taxon>Ecdysozoa</taxon>
        <taxon>Nematoda</taxon>
        <taxon>Chromadorea</taxon>
        <taxon>Rhabditida</taxon>
        <taxon>Rhabditina</taxon>
        <taxon>Rhabditomorpha</taxon>
        <taxon>Rhabditoidea</taxon>
        <taxon>Rhabditidae</taxon>
        <taxon>Peloderinae</taxon>
        <taxon>Caenorhabditis</taxon>
    </lineage>
</organism>
<feature type="chain" id="PRO_5040205697" description="DUF38 domain-containing protein" evidence="1">
    <location>
        <begin position="18"/>
        <end position="138"/>
    </location>
</feature>
<feature type="signal peptide" evidence="1">
    <location>
        <begin position="1"/>
        <end position="17"/>
    </location>
</feature>
<dbReference type="Proteomes" id="UP001152747">
    <property type="component" value="Unassembled WGS sequence"/>
</dbReference>
<evidence type="ECO:0000256" key="1">
    <source>
        <dbReference type="SAM" id="SignalP"/>
    </source>
</evidence>
<accession>A0A9P1IG51</accession>
<keyword evidence="1" id="KW-0732">Signal</keyword>
<proteinExistence type="predicted"/>
<evidence type="ECO:0000313" key="2">
    <source>
        <dbReference type="EMBL" id="CAI5443496.1"/>
    </source>
</evidence>
<dbReference type="AlphaFoldDB" id="A0A9P1IG51"/>
<evidence type="ECO:0000313" key="3">
    <source>
        <dbReference type="Proteomes" id="UP001152747"/>
    </source>
</evidence>
<protein>
    <recommendedName>
        <fullName evidence="4">DUF38 domain-containing protein</fullName>
    </recommendedName>
</protein>
<gene>
    <name evidence="2" type="ORF">CAMP_LOCUS6133</name>
</gene>
<sequence length="138" mass="15919">MKFLVLLLLTIIAFSNCEDLQVLVKNFEAKIRSLIDAKNFDGLSKYLADHMKFRVNEIQGGPKQDFINYSKNGTFVMFNGVGPKDIPEIKAYEENSLIYVDRNLTGGRHVNYLIEKQNGTEFGYLMNHYFDYKSSAKF</sequence>
<keyword evidence="3" id="KW-1185">Reference proteome</keyword>
<dbReference type="EMBL" id="CANHGI010000002">
    <property type="protein sequence ID" value="CAI5443496.1"/>
    <property type="molecule type" value="Genomic_DNA"/>
</dbReference>